<feature type="transmembrane region" description="Helical" evidence="4">
    <location>
        <begin position="985"/>
        <end position="1005"/>
    </location>
</feature>
<dbReference type="InterPro" id="IPR024282">
    <property type="entry name" value="DUF3376"/>
</dbReference>
<dbReference type="EMBL" id="CADIKH010000001">
    <property type="protein sequence ID" value="CAB3745675.1"/>
    <property type="molecule type" value="Genomic_DNA"/>
</dbReference>
<keyword evidence="4" id="KW-1133">Transmembrane helix</keyword>
<feature type="transmembrane region" description="Helical" evidence="4">
    <location>
        <begin position="1017"/>
        <end position="1041"/>
    </location>
</feature>
<sequence>MSIQKLEELRIALVMNGGVSLAVWIGGVTNEIWRLVNQTHPVYREILRLTNTVASVDVISGTSAGGINGAALALSMVYGGQFDELRKIWLECGAFEDLLRSPFETNPGSILRGDAYFLPHIEASLTEIASGPTFNPASELPIDLQLTTTLLTGRRVQTVDSLGVKVQDVDYRGRFHFKRGPQIEDDFADRTPLIKALSRAARSTSSFPFAFEPSVIETGEDARLFDAIGNPLTVKRHVIDGGILDNKPIRGALQAIFHMRRTGSVRRVLAYINPDPGDGPRPRTTQKMPSLASVMSASLLGIPQSQSITDQLEEIAEHNHAVQTRRSSVLNVIHTGRPNGLLAKRMFTVYRKRRIANTCQLFVFTLFPSITSTESEKAELPAKAKNDKAKSGNPSLDELEDALSVMGKQSRAAMQLTFENIHWNTWIPTKWPALPSAPENENSDKWAWGMYPVEFFSRVSLDVLRLTQKLSDISSSLDELANEIQHAHQLRLGLPADATRGAAEPYAPSGTPHIDDSFGTWSDPDIPSNAQTRHGRKLDDPLSRLWRRAYRIIALIKATQNKEDEDWKPGTLALLEKIANMRKAAQRGNTAPGNYAYIPDEHDFRQLFSFLDVPSRRRRCARLAYLAARLVQATCREAYRIASDLRNTEIVVLSRENLEAQTLRRHKKICEMSNIDVAVLSDVEAYVKFVSGTRVTRQILTQATHESDEWTYAFEQPVSVAVFRLLQLEVIEYSLNDRDELADDTLVEFVQISGDSKSPLSTSDYADAKRKLLGLQVAHFAAFYKQSWRANDWTFGRLDGSERLIKILLNPERLQMRYFDAATAVKDIKNIALESVSSSTLKAFLSDRWNRENYEISMTRELQFLDNNTSRLPDVLPVCAEVLTLRLHMGILHDELPHVMRSVKADQDAGANPRCRGSSLLYSLGSTDSMPVPPISPKQAADALKEGLIADERLMDEVGSDLFTRTLAHTLAATQGTLASGAAKLGPLSVLSASLRTPIVGFYLAARGLTYQSRTSAALNGGVLAVGIVLVLIHLLSLKLLPGGGVDPASTPMSSGTGTEIPGIFATFGWALFAYGLAMTILRRLSWLLVAVAVAIIVYAASHSPDSPPGALFVLTCIATLALVSTRYVWLQTVVGLCAILAAGAAATGKVGCMGDWALWRLRLLTGSPDCPLPRPSDDTFFLSIIVVLTLILAIMQETRLRRGKKSANGKRGN</sequence>
<dbReference type="PROSITE" id="PS51635">
    <property type="entry name" value="PNPLA"/>
    <property type="match status" value="1"/>
</dbReference>
<feature type="transmembrane region" description="Helical" evidence="4">
    <location>
        <begin position="1110"/>
        <end position="1130"/>
    </location>
</feature>
<feature type="domain" description="PNPLA" evidence="5">
    <location>
        <begin position="13"/>
        <end position="253"/>
    </location>
</feature>
<feature type="short sequence motif" description="DGA/G" evidence="2">
    <location>
        <begin position="240"/>
        <end position="242"/>
    </location>
</feature>
<keyword evidence="7" id="KW-1185">Reference proteome</keyword>
<dbReference type="SUPFAM" id="SSF52151">
    <property type="entry name" value="FabD/lysophospholipase-like"/>
    <property type="match status" value="1"/>
</dbReference>
<dbReference type="Proteomes" id="UP000494363">
    <property type="component" value="Unassembled WGS sequence"/>
</dbReference>
<organism evidence="6 7">
    <name type="scientific">Paraburkholderia humisilvae</name>
    <dbReference type="NCBI Taxonomy" id="627669"/>
    <lineage>
        <taxon>Bacteria</taxon>
        <taxon>Pseudomonadati</taxon>
        <taxon>Pseudomonadota</taxon>
        <taxon>Betaproteobacteria</taxon>
        <taxon>Burkholderiales</taxon>
        <taxon>Burkholderiaceae</taxon>
        <taxon>Paraburkholderia</taxon>
    </lineage>
</organism>
<reference evidence="6 7" key="1">
    <citation type="submission" date="2020-04" db="EMBL/GenBank/DDBJ databases">
        <authorList>
            <person name="De Canck E."/>
        </authorList>
    </citation>
    <scope>NUCLEOTIDE SEQUENCE [LARGE SCALE GENOMIC DNA]</scope>
    <source>
        <strain evidence="6 7">LMG 29542</strain>
    </source>
</reference>
<evidence type="ECO:0000256" key="1">
    <source>
        <dbReference type="ARBA" id="ARBA00023098"/>
    </source>
</evidence>
<feature type="active site" description="Nucleophile" evidence="2">
    <location>
        <position position="63"/>
    </location>
</feature>
<feature type="transmembrane region" description="Helical" evidence="4">
    <location>
        <begin position="1061"/>
        <end position="1078"/>
    </location>
</feature>
<dbReference type="RefSeq" id="WP_175223970.1">
    <property type="nucleotide sequence ID" value="NZ_CADIKH010000001.1"/>
</dbReference>
<evidence type="ECO:0000256" key="2">
    <source>
        <dbReference type="PROSITE-ProRule" id="PRU01161"/>
    </source>
</evidence>
<dbReference type="InterPro" id="IPR019894">
    <property type="entry name" value="Patatin-related_protein"/>
</dbReference>
<dbReference type="Pfam" id="PF11856">
    <property type="entry name" value="DUF3376"/>
    <property type="match status" value="1"/>
</dbReference>
<evidence type="ECO:0000313" key="6">
    <source>
        <dbReference type="EMBL" id="CAB3745675.1"/>
    </source>
</evidence>
<feature type="transmembrane region" description="Helical" evidence="4">
    <location>
        <begin position="1085"/>
        <end position="1104"/>
    </location>
</feature>
<dbReference type="InterPro" id="IPR002641">
    <property type="entry name" value="PNPLA_dom"/>
</dbReference>
<feature type="compositionally biased region" description="Basic and acidic residues" evidence="3">
    <location>
        <begin position="375"/>
        <end position="390"/>
    </location>
</feature>
<dbReference type="GO" id="GO:0016787">
    <property type="term" value="F:hydrolase activity"/>
    <property type="evidence" value="ECO:0007669"/>
    <property type="project" value="UniProtKB-UniRule"/>
</dbReference>
<protein>
    <recommendedName>
        <fullName evidence="5">PNPLA domain-containing protein</fullName>
    </recommendedName>
</protein>
<keyword evidence="4" id="KW-0812">Transmembrane</keyword>
<keyword evidence="4" id="KW-0472">Membrane</keyword>
<evidence type="ECO:0000313" key="7">
    <source>
        <dbReference type="Proteomes" id="UP000494363"/>
    </source>
</evidence>
<keyword evidence="1 2" id="KW-0443">Lipid metabolism</keyword>
<dbReference type="NCBIfam" id="TIGR03607">
    <property type="entry name" value="patatin-like protein"/>
    <property type="match status" value="1"/>
</dbReference>
<evidence type="ECO:0000256" key="4">
    <source>
        <dbReference type="SAM" id="Phobius"/>
    </source>
</evidence>
<dbReference type="Pfam" id="PF01734">
    <property type="entry name" value="Patatin"/>
    <property type="match status" value="1"/>
</dbReference>
<feature type="transmembrane region" description="Helical" evidence="4">
    <location>
        <begin position="1180"/>
        <end position="1196"/>
    </location>
</feature>
<dbReference type="InterPro" id="IPR016035">
    <property type="entry name" value="Acyl_Trfase/lysoPLipase"/>
</dbReference>
<gene>
    <name evidence="6" type="ORF">LMG29542_00012</name>
</gene>
<evidence type="ECO:0000256" key="3">
    <source>
        <dbReference type="SAM" id="MobiDB-lite"/>
    </source>
</evidence>
<feature type="region of interest" description="Disordered" evidence="3">
    <location>
        <begin position="375"/>
        <end position="395"/>
    </location>
</feature>
<feature type="transmembrane region" description="Helical" evidence="4">
    <location>
        <begin position="1137"/>
        <end position="1160"/>
    </location>
</feature>
<keyword evidence="2" id="KW-0378">Hydrolase</keyword>
<dbReference type="GO" id="GO:0016042">
    <property type="term" value="P:lipid catabolic process"/>
    <property type="evidence" value="ECO:0007669"/>
    <property type="project" value="UniProtKB-UniRule"/>
</dbReference>
<accession>A0A6J5CXV0</accession>
<name>A0A6J5CXV0_9BURK</name>
<keyword evidence="2" id="KW-0442">Lipid degradation</keyword>
<comment type="caution">
    <text evidence="2">Lacks conserved residue(s) required for the propagation of feature annotation.</text>
</comment>
<feature type="active site" description="Proton acceptor" evidence="2">
    <location>
        <position position="240"/>
    </location>
</feature>
<dbReference type="Gene3D" id="3.40.1090.10">
    <property type="entry name" value="Cytosolic phospholipase A2 catalytic domain"/>
    <property type="match status" value="2"/>
</dbReference>
<evidence type="ECO:0000259" key="5">
    <source>
        <dbReference type="PROSITE" id="PS51635"/>
    </source>
</evidence>
<dbReference type="AlphaFoldDB" id="A0A6J5CXV0"/>
<proteinExistence type="predicted"/>
<feature type="short sequence motif" description="GXSXG" evidence="2">
    <location>
        <begin position="61"/>
        <end position="65"/>
    </location>
</feature>